<reference evidence="2 3" key="1">
    <citation type="submission" date="2009-04" db="EMBL/GenBank/DDBJ databases">
        <authorList>
            <person name="Qin X."/>
            <person name="Bachman B."/>
            <person name="Battles P."/>
            <person name="Bell A."/>
            <person name="Bess C."/>
            <person name="Bickham C."/>
            <person name="Chaboub L."/>
            <person name="Chen D."/>
            <person name="Coyle M."/>
            <person name="Deiros D.R."/>
            <person name="Dinh H."/>
            <person name="Forbes L."/>
            <person name="Fowler G."/>
            <person name="Francisco L."/>
            <person name="Fu Q."/>
            <person name="Gubbala S."/>
            <person name="Hale W."/>
            <person name="Han Y."/>
            <person name="Hemphill L."/>
            <person name="Highlander S.K."/>
            <person name="Hirani K."/>
            <person name="Hogues M."/>
            <person name="Jackson L."/>
            <person name="Jakkamsetti A."/>
            <person name="Javaid M."/>
            <person name="Jiang H."/>
            <person name="Korchina V."/>
            <person name="Kovar C."/>
            <person name="Lara F."/>
            <person name="Lee S."/>
            <person name="Mata R."/>
            <person name="Mathew T."/>
            <person name="Moen C."/>
            <person name="Morales K."/>
            <person name="Munidasa M."/>
            <person name="Nazareth L."/>
            <person name="Ngo R."/>
            <person name="Nguyen L."/>
            <person name="Okwuonu G."/>
            <person name="Ongeri F."/>
            <person name="Patil S."/>
            <person name="Petrosino J."/>
            <person name="Pham C."/>
            <person name="Pham P."/>
            <person name="Pu L.-L."/>
            <person name="Puazo M."/>
            <person name="Raj R."/>
            <person name="Reid J."/>
            <person name="Rouhana J."/>
            <person name="Saada N."/>
            <person name="Shang Y."/>
            <person name="Simmons D."/>
            <person name="Thornton R."/>
            <person name="Warren J."/>
            <person name="Weissenberger G."/>
            <person name="Zhang J."/>
            <person name="Zhang L."/>
            <person name="Zhou C."/>
            <person name="Zhu D."/>
            <person name="Muzny D."/>
            <person name="Worley K."/>
            <person name="Gibbs R."/>
        </authorList>
    </citation>
    <scope>NUCLEOTIDE SEQUENCE [LARGE SCALE GENOMIC DNA]</scope>
    <source>
        <strain evidence="2 3">F0268</strain>
    </source>
</reference>
<accession>C2L0P2</accession>
<feature type="transmembrane region" description="Helical" evidence="1">
    <location>
        <begin position="55"/>
        <end position="76"/>
    </location>
</feature>
<evidence type="ECO:0000256" key="1">
    <source>
        <dbReference type="SAM" id="Phobius"/>
    </source>
</evidence>
<dbReference type="HOGENOM" id="CLU_104115_0_0_9"/>
<feature type="transmembrane region" description="Helical" evidence="1">
    <location>
        <begin position="82"/>
        <end position="102"/>
    </location>
</feature>
<dbReference type="Proteomes" id="UP000004121">
    <property type="component" value="Unassembled WGS sequence"/>
</dbReference>
<proteinExistence type="predicted"/>
<dbReference type="InParanoid" id="C2L0P2"/>
<dbReference type="STRING" id="585501.HMPREF6123_2311"/>
<protein>
    <recommendedName>
        <fullName evidence="4">QueT transporter</fullName>
    </recommendedName>
</protein>
<organism evidence="2 3">
    <name type="scientific">Oribacterium sinus F0268</name>
    <dbReference type="NCBI Taxonomy" id="585501"/>
    <lineage>
        <taxon>Bacteria</taxon>
        <taxon>Bacillati</taxon>
        <taxon>Bacillota</taxon>
        <taxon>Clostridia</taxon>
        <taxon>Lachnospirales</taxon>
        <taxon>Lachnospiraceae</taxon>
        <taxon>Oribacterium</taxon>
    </lineage>
</organism>
<comment type="caution">
    <text evidence="2">The sequence shown here is derived from an EMBL/GenBank/DDBJ whole genome shotgun (WGS) entry which is preliminary data.</text>
</comment>
<keyword evidence="1" id="KW-0472">Membrane</keyword>
<gene>
    <name evidence="2" type="ORF">HMPREF6123_2311</name>
</gene>
<dbReference type="InterPro" id="IPR010387">
    <property type="entry name" value="QueT"/>
</dbReference>
<name>C2L0P2_9FIRM</name>
<evidence type="ECO:0000313" key="2">
    <source>
        <dbReference type="EMBL" id="EEJ50415.1"/>
    </source>
</evidence>
<evidence type="ECO:0008006" key="4">
    <source>
        <dbReference type="Google" id="ProtNLM"/>
    </source>
</evidence>
<sequence length="180" mass="19366">MFETFHTLKKTKGEFMHFQDQKTKMITQAALIAAVYVALVLIFKPISFGAIQFRIAEALCILPFFSFAAVPGLAVGCLLGNFFSGAAMPDVIFGTLATLIAAILSYQLRNKNKFLVCVPPILANAIIVPFVLQYAYGVPDSYPFLFATVGLGEVIAVGVLGNVLLLALEGRKEVLFGAGV</sequence>
<keyword evidence="1" id="KW-0812">Transmembrane</keyword>
<dbReference type="PANTHER" id="PTHR40044">
    <property type="entry name" value="INTEGRAL MEMBRANE PROTEIN-RELATED"/>
    <property type="match status" value="1"/>
</dbReference>
<dbReference type="AlphaFoldDB" id="C2L0P2"/>
<keyword evidence="1" id="KW-1133">Transmembrane helix</keyword>
<evidence type="ECO:0000313" key="3">
    <source>
        <dbReference type="Proteomes" id="UP000004121"/>
    </source>
</evidence>
<dbReference type="eggNOG" id="COG4708">
    <property type="taxonomic scope" value="Bacteria"/>
</dbReference>
<dbReference type="PANTHER" id="PTHR40044:SF1">
    <property type="entry name" value="INTEGRAL MEMBRANE PROTEIN"/>
    <property type="match status" value="1"/>
</dbReference>
<dbReference type="Pfam" id="PF06177">
    <property type="entry name" value="QueT"/>
    <property type="match status" value="1"/>
</dbReference>
<feature type="transmembrane region" description="Helical" evidence="1">
    <location>
        <begin position="142"/>
        <end position="168"/>
    </location>
</feature>
<feature type="transmembrane region" description="Helical" evidence="1">
    <location>
        <begin position="114"/>
        <end position="136"/>
    </location>
</feature>
<keyword evidence="3" id="KW-1185">Reference proteome</keyword>
<dbReference type="PIRSF" id="PIRSF031501">
    <property type="entry name" value="QueT"/>
    <property type="match status" value="1"/>
</dbReference>
<feature type="transmembrane region" description="Helical" evidence="1">
    <location>
        <begin position="25"/>
        <end position="43"/>
    </location>
</feature>
<dbReference type="EMBL" id="ACKX01000215">
    <property type="protein sequence ID" value="EEJ50415.1"/>
    <property type="molecule type" value="Genomic_DNA"/>
</dbReference>